<keyword evidence="1" id="KW-0378">Hydrolase</keyword>
<dbReference type="Gene3D" id="3.40.50.1110">
    <property type="entry name" value="SGNH hydrolase"/>
    <property type="match status" value="1"/>
</dbReference>
<evidence type="ECO:0000313" key="2">
    <source>
        <dbReference type="Proteomes" id="UP000886476"/>
    </source>
</evidence>
<keyword evidence="2" id="KW-1185">Reference proteome</keyword>
<organism evidence="1 2">
    <name type="scientific">Bradyrhizobium aeschynomenes</name>
    <dbReference type="NCBI Taxonomy" id="2734909"/>
    <lineage>
        <taxon>Bacteria</taxon>
        <taxon>Pseudomonadati</taxon>
        <taxon>Pseudomonadota</taxon>
        <taxon>Alphaproteobacteria</taxon>
        <taxon>Hyphomicrobiales</taxon>
        <taxon>Nitrobacteraceae</taxon>
        <taxon>Bradyrhizobium</taxon>
    </lineage>
</organism>
<dbReference type="InterPro" id="IPR036514">
    <property type="entry name" value="SGNH_hydro_sf"/>
</dbReference>
<sequence length="233" mass="25647">MTATSSCGFPDVITAFRYPIRHFRESLVTRRKTRVVALGSSSTSGTNDIVAFPARLEQKLRKEKANFGCVIDVLNRGIGGQEAPEELSRIESDVIAEQPSLVIWQVGTNAVYRYQTSNLDEVETALRNGLGWLARLPIDVIVMDLQYTAAMVDPPERLARAWDMQRRIEEVTSAAGVNLFRRWDLMKGWCDAGIPLRAMDDGHDDGLHMSECATATVSAVLAKAIMASPAPPA</sequence>
<dbReference type="GO" id="GO:0016787">
    <property type="term" value="F:hydrolase activity"/>
    <property type="evidence" value="ECO:0007669"/>
    <property type="project" value="UniProtKB-KW"/>
</dbReference>
<accession>A0ABX2CA06</accession>
<dbReference type="EMBL" id="JABFDN010000001">
    <property type="protein sequence ID" value="NPU64480.1"/>
    <property type="molecule type" value="Genomic_DNA"/>
</dbReference>
<dbReference type="Pfam" id="PF25182">
    <property type="entry name" value="NonGDSL"/>
    <property type="match status" value="1"/>
</dbReference>
<protein>
    <submittedName>
        <fullName evidence="1">SGNH/GDSL hydrolase family protein</fullName>
    </submittedName>
</protein>
<dbReference type="InterPro" id="IPR057572">
    <property type="entry name" value="NonGDSL"/>
</dbReference>
<comment type="caution">
    <text evidence="1">The sequence shown here is derived from an EMBL/GenBank/DDBJ whole genome shotgun (WGS) entry which is preliminary data.</text>
</comment>
<dbReference type="SUPFAM" id="SSF52266">
    <property type="entry name" value="SGNH hydrolase"/>
    <property type="match status" value="1"/>
</dbReference>
<proteinExistence type="predicted"/>
<dbReference type="Proteomes" id="UP000886476">
    <property type="component" value="Unassembled WGS sequence"/>
</dbReference>
<gene>
    <name evidence="1" type="ORF">HL667_05665</name>
</gene>
<evidence type="ECO:0000313" key="1">
    <source>
        <dbReference type="EMBL" id="NPU64480.1"/>
    </source>
</evidence>
<reference evidence="1" key="1">
    <citation type="submission" date="2020-05" db="EMBL/GenBank/DDBJ databases">
        <title>Nod-independent and nitrogen-fixing Bradyrhizobium aeschynomene sp. nov. isolated from nodules of Aeschynomene indica.</title>
        <authorList>
            <person name="Zhang Z."/>
        </authorList>
    </citation>
    <scope>NUCLEOTIDE SEQUENCE</scope>
    <source>
        <strain evidence="1">83012</strain>
    </source>
</reference>
<name>A0ABX2CA06_9BRAD</name>